<dbReference type="RefSeq" id="WP_038511688.1">
    <property type="nucleotide sequence ID" value="NZ_CP008953.1"/>
</dbReference>
<dbReference type="KEGG" id="aja:AJAP_14650"/>
<name>A0A075US60_9PSEU</name>
<accession>A0A075US60</accession>
<reference evidence="2 3" key="1">
    <citation type="journal article" date="2014" name="J. Biotechnol.">
        <title>Complete genome sequence of the actinobacterium Amycolatopsis japonica MG417-CF17(T) (=DSM 44213T) producing (S,S)-N,N'-ethylenediaminedisuccinic acid.</title>
        <authorList>
            <person name="Stegmann E."/>
            <person name="Albersmeier A."/>
            <person name="Spohn M."/>
            <person name="Gert H."/>
            <person name="Weber T."/>
            <person name="Wohlleben W."/>
            <person name="Kalinowski J."/>
            <person name="Ruckert C."/>
        </authorList>
    </citation>
    <scope>NUCLEOTIDE SEQUENCE [LARGE SCALE GENOMIC DNA]</scope>
    <source>
        <strain evidence="3">MG417-CF17 (DSM 44213)</strain>
    </source>
</reference>
<evidence type="ECO:0000256" key="1">
    <source>
        <dbReference type="SAM" id="MobiDB-lite"/>
    </source>
</evidence>
<dbReference type="AlphaFoldDB" id="A0A075US60"/>
<keyword evidence="3" id="KW-1185">Reference proteome</keyword>
<sequence length="127" mass="13947">MPQDPNDRRALDIGAYSDSITDVELRDAVADVAALLSLHGNVIRDLDARRSRWRPGRRSPHPDIVLSAAGRRPQWTRSANPEVTLPVATTSRGRTLAVRLTARPGLGHTLLDLARIIDADMAPERTV</sequence>
<gene>
    <name evidence="2" type="ORF">AJAP_14650</name>
</gene>
<evidence type="ECO:0000313" key="2">
    <source>
        <dbReference type="EMBL" id="AIG75808.1"/>
    </source>
</evidence>
<evidence type="ECO:0000313" key="3">
    <source>
        <dbReference type="Proteomes" id="UP000028492"/>
    </source>
</evidence>
<dbReference type="Proteomes" id="UP000028492">
    <property type="component" value="Chromosome"/>
</dbReference>
<dbReference type="HOGENOM" id="CLU_1965939_0_0_11"/>
<proteinExistence type="predicted"/>
<dbReference type="EMBL" id="CP008953">
    <property type="protein sequence ID" value="AIG75808.1"/>
    <property type="molecule type" value="Genomic_DNA"/>
</dbReference>
<organism evidence="2 3">
    <name type="scientific">Amycolatopsis japonica</name>
    <dbReference type="NCBI Taxonomy" id="208439"/>
    <lineage>
        <taxon>Bacteria</taxon>
        <taxon>Bacillati</taxon>
        <taxon>Actinomycetota</taxon>
        <taxon>Actinomycetes</taxon>
        <taxon>Pseudonocardiales</taxon>
        <taxon>Pseudonocardiaceae</taxon>
        <taxon>Amycolatopsis</taxon>
        <taxon>Amycolatopsis japonica group</taxon>
    </lineage>
</organism>
<protein>
    <submittedName>
        <fullName evidence="2">Uncharacterized protein</fullName>
    </submittedName>
</protein>
<feature type="region of interest" description="Disordered" evidence="1">
    <location>
        <begin position="49"/>
        <end position="80"/>
    </location>
</feature>